<feature type="chain" id="PRO_5046554833" evidence="2">
    <location>
        <begin position="32"/>
        <end position="1975"/>
    </location>
</feature>
<feature type="signal peptide" evidence="2">
    <location>
        <begin position="1"/>
        <end position="31"/>
    </location>
</feature>
<dbReference type="Pfam" id="PF21348">
    <property type="entry name" value="RGL11_C"/>
    <property type="match status" value="1"/>
</dbReference>
<name>A0ABV4THS9_9FLAO</name>
<dbReference type="InterPro" id="IPR049366">
    <property type="entry name" value="RGL11_C"/>
</dbReference>
<proteinExistence type="predicted"/>
<evidence type="ECO:0000256" key="2">
    <source>
        <dbReference type="SAM" id="SignalP"/>
    </source>
</evidence>
<dbReference type="InterPro" id="IPR028994">
    <property type="entry name" value="Integrin_alpha_N"/>
</dbReference>
<dbReference type="SUPFAM" id="SSF69318">
    <property type="entry name" value="Integrin alpha N-terminal domain"/>
    <property type="match status" value="1"/>
</dbReference>
<dbReference type="PROSITE" id="PS50853">
    <property type="entry name" value="FN3"/>
    <property type="match status" value="1"/>
</dbReference>
<dbReference type="Proteomes" id="UP001574169">
    <property type="component" value="Unassembled WGS sequence"/>
</dbReference>
<reference evidence="4 5" key="1">
    <citation type="submission" date="2024-04" db="EMBL/GenBank/DDBJ databases">
        <title>New Clade of Flavobacterium.</title>
        <authorList>
            <person name="Matos L."/>
            <person name="Proenca D.N."/>
            <person name="Fransisco R.M."/>
            <person name="Chung A.P."/>
            <person name="Maccario L."/>
            <person name="Sorensen S.J."/>
            <person name="Morais P.V."/>
        </authorList>
    </citation>
    <scope>NUCLEOTIDE SEQUENCE [LARGE SCALE GENOMIC DNA]</scope>
    <source>
        <strain evidence="4 5">FZUC8N2.13</strain>
    </source>
</reference>
<dbReference type="InterPro" id="IPR041624">
    <property type="entry name" value="RGI_lyase"/>
</dbReference>
<dbReference type="InterPro" id="IPR013783">
    <property type="entry name" value="Ig-like_fold"/>
</dbReference>
<dbReference type="PANTHER" id="PTHR43118">
    <property type="entry name" value="RHAMNOGALACTURONAN LYASE (EUROFUNG)"/>
    <property type="match status" value="1"/>
</dbReference>
<evidence type="ECO:0000313" key="4">
    <source>
        <dbReference type="EMBL" id="MFA9192526.1"/>
    </source>
</evidence>
<dbReference type="InterPro" id="IPR026444">
    <property type="entry name" value="Secre_tail"/>
</dbReference>
<dbReference type="PANTHER" id="PTHR43118:SF1">
    <property type="entry name" value="RHAMNOGALACTURONAN LYASE (EUROFUNG)"/>
    <property type="match status" value="1"/>
</dbReference>
<evidence type="ECO:0000313" key="5">
    <source>
        <dbReference type="Proteomes" id="UP001574169"/>
    </source>
</evidence>
<dbReference type="InterPro" id="IPR034641">
    <property type="entry name" value="RGL11"/>
</dbReference>
<keyword evidence="1 2" id="KW-0732">Signal</keyword>
<dbReference type="Pfam" id="PF18962">
    <property type="entry name" value="Por_Secre_tail"/>
    <property type="match status" value="1"/>
</dbReference>
<sequence>MTRKTTFSYRLLCFKISLTVCFLLNCFSSFAQQWNVLGNEEQVSAVASSHTSIAVVNEGGNFTPYVVFTESGVPKVKKRLANGTWEQVGANLSTSASYTRIHANSIGDLYVTYIDLSAGSKLAVKKFDATNGVWNPLNPEDSNTLYVSTGNANGMSAVGQYSSTQRCSMAFDSFNVPYIAFSEAGMLPYVKKFNETAWETVGTGAVSTDFTAAVSLAIDPTDKPWLVYSKLAATNSTTGNMTLYGFNGNSWSLVTSNPIPTIGIRHTNIAVRDNNSLCIVYFNIASGANNRATAILYDKTNDTWSSGTYLAARDSPNISLINDKSGNLYCSFIDYTASTNVFPTRVRFLAAGSTTWTELKDPTVTRGIDEPTSWPAIAIGSAPYPYVVYTKANSNSINTPIVRLYTPPPPPAVLTTNSITNITSTTAVAGGNITSDGGQEITERGVVYSTSNPNPTTANSKIADVTGGIGNFSVTLTGLNPGTFYYTRAYAVNGNTASYGNTVRLNTSQITDAVVSTPKQVEFLNRGLIAVQKTSGTVFLSWRLLGDDPSSIAFNVYRNGVKINTSPITNATNYTDGTTANNNIYSIKPIINGVEGNETTPVTVWAKNQLEVPIQIPPGGTVPDGRAYTYTANDASVGDVDGDGVYEIILKWQPTLVNDNAGGYSGKEIFDCYKLDGTRLWRIDLGINVNAGPHYNPFMVYDFDGDGKAEIILKTADGTIDGQGTVIGNATVDYRNTYGWVQQGPEFLTVFNGLTGAAMATVPYQPARDNVADWGDNYGNRQDRFVSAVAYLDGARPSLVVGRGYYNRLVRTAYNWRNGQLTLLWKFDSKDPAHPEYNAYSGQGNHQMTIGDIDGDGKDEIINGSSAINDDGKPLWTYKMGHGDALHMTDMDLDRPGQEIWICLESPGEYDGMGLRQYDAKTGKTNWGIPTTGDVGRAMAADLDPNYKGYEMWGSAGGSVYDAKGNVISNNVPSYNSGIWWDGDLGRELFDRGYIDKWNPTTKSAGRLFTIYDKTATGLSTNNSTKSNPTLQADILGDWREEIILRKNDNSALVIFTTDLASNYRIPTLMHDPQYRTAIAWQNSGYNQPPYTSYYIGYDMDVNNIPTAKIAIAGQSTVSVSSITRKTPTTASTNANSVIYNVVFSANVTGVDSSDFTLTTTGTATGTIASITAITAASYDVTVNTISGDGTLRLDVNAIGTGIVDESSTAITSGFTAGESYTFDNTNPTLTSVTIASNNTKPTLAKTANTITINFTASESITTIQTSIAGQSVTTTDLGNNNYSAAYQLISTDTEGVIPFAIQFKDLAGNTGTTVSATTDAKTVTFDKTAPTLTAVTFTSNSTNNAIAKTGSIVTLNFTASEAIETPIVTIAGQSATVTAVSSTNFTATYTMTASDTEGNIPFTINFSDLAANTGTQVTTAAIGVTYYKNTSALNTVTIASNNATTTLAKTGDIVTLNFTATASISDINVTIAGHTVMASNLGNNNYSANYQLTNTDTEGVISFAIQFKDNLGDTVAPVIATTNSKTVTFDKTVPTLTAVSIASNNATTTLAKTGETVSLTFTASENSTVTGVSIAGKTVIANSLGSNNYSATYQLTNSDTQGVIPFVIQFKDLAGNTGTAVNTSTDAKTVTFDRTVPTLPTLTFTSNNANNGIAKEGDVVTLNFTTSEAVKTPTITIAGQSVAVNTIATTSFSATYTMKTTDVAGIIPFTIEISDLAGNAAPQITTAATKVKFNHTTPIIKVYVETPSCPGKANGKINIATNMNVYLYTIAIKGNGVDQSFQNVEITTTKNWERENLAAGTYQITVAIPSIAFEQSFGVVVNEIGAITAKRVEANKTVSYTVSGSKEYIVTVNGVSKNYTTTTNETSKIVIDAALLQETNNVTIATNSDCQVTVEDQFSMSPILTVNPNPTSDIITINNVSKGLVQVFTSTGALIIETNAENGKSIDLKGNAAGMYLVKITQGTTVETFKVILK</sequence>
<accession>A0ABV4THS9</accession>
<evidence type="ECO:0000256" key="1">
    <source>
        <dbReference type="ARBA" id="ARBA00022729"/>
    </source>
</evidence>
<gene>
    <name evidence="4" type="ORF">AAGV28_14200</name>
</gene>
<comment type="caution">
    <text evidence="4">The sequence shown here is derived from an EMBL/GenBank/DDBJ whole genome shotgun (WGS) entry which is preliminary data.</text>
</comment>
<feature type="domain" description="Fibronectin type-III" evidence="3">
    <location>
        <begin position="410"/>
        <end position="513"/>
    </location>
</feature>
<dbReference type="CDD" id="cd10318">
    <property type="entry name" value="RGL11"/>
    <property type="match status" value="1"/>
</dbReference>
<protein>
    <submittedName>
        <fullName evidence="4">T9SS type A sorting domain-containing protein</fullName>
    </submittedName>
</protein>
<evidence type="ECO:0000259" key="3">
    <source>
        <dbReference type="PROSITE" id="PS50853"/>
    </source>
</evidence>
<dbReference type="Gene3D" id="2.60.40.10">
    <property type="entry name" value="Immunoglobulins"/>
    <property type="match status" value="1"/>
</dbReference>
<dbReference type="InterPro" id="IPR003961">
    <property type="entry name" value="FN3_dom"/>
</dbReference>
<dbReference type="RefSeq" id="WP_373407416.1">
    <property type="nucleotide sequence ID" value="NZ_JBCFQL010000016.1"/>
</dbReference>
<dbReference type="EMBL" id="JBCFQL010000016">
    <property type="protein sequence ID" value="MFA9192526.1"/>
    <property type="molecule type" value="Genomic_DNA"/>
</dbReference>
<dbReference type="Pfam" id="PF18370">
    <property type="entry name" value="RGI_lyase"/>
    <property type="match status" value="1"/>
</dbReference>
<organism evidence="4 5">
    <name type="scientific">Flavobacterium zubiriense</name>
    <dbReference type="NCBI Taxonomy" id="3138075"/>
    <lineage>
        <taxon>Bacteria</taxon>
        <taxon>Pseudomonadati</taxon>
        <taxon>Bacteroidota</taxon>
        <taxon>Flavobacteriia</taxon>
        <taxon>Flavobacteriales</taxon>
        <taxon>Flavobacteriaceae</taxon>
        <taxon>Flavobacterium</taxon>
    </lineage>
</organism>
<keyword evidence="5" id="KW-1185">Reference proteome</keyword>
<dbReference type="NCBIfam" id="TIGR04183">
    <property type="entry name" value="Por_Secre_tail"/>
    <property type="match status" value="1"/>
</dbReference>